<dbReference type="InterPro" id="IPR006158">
    <property type="entry name" value="Cobalamin-bd"/>
</dbReference>
<dbReference type="EMBL" id="CAJHIP010000004">
    <property type="protein sequence ID" value="CAD6491628.1"/>
    <property type="molecule type" value="Genomic_DNA"/>
</dbReference>
<dbReference type="PROSITE" id="PS51332">
    <property type="entry name" value="B12_BINDING"/>
    <property type="match status" value="1"/>
</dbReference>
<evidence type="ECO:0000259" key="9">
    <source>
        <dbReference type="PROSITE" id="PS51918"/>
    </source>
</evidence>
<feature type="domain" description="Radical SAM core" evidence="9">
    <location>
        <begin position="187"/>
        <end position="420"/>
    </location>
</feature>
<dbReference type="GO" id="GO:0003824">
    <property type="term" value="F:catalytic activity"/>
    <property type="evidence" value="ECO:0007669"/>
    <property type="project" value="InterPro"/>
</dbReference>
<dbReference type="CDD" id="cd01335">
    <property type="entry name" value="Radical_SAM"/>
    <property type="match status" value="1"/>
</dbReference>
<keyword evidence="6" id="KW-0408">Iron</keyword>
<dbReference type="InterPro" id="IPR034466">
    <property type="entry name" value="Methyltransferase_Class_B"/>
</dbReference>
<evidence type="ECO:0000313" key="11">
    <source>
        <dbReference type="Proteomes" id="UP000603056"/>
    </source>
</evidence>
<dbReference type="Pfam" id="PF04055">
    <property type="entry name" value="Radical_SAM"/>
    <property type="match status" value="1"/>
</dbReference>
<accession>A0A811T6Y5</accession>
<dbReference type="SFLD" id="SFLDS00029">
    <property type="entry name" value="Radical_SAM"/>
    <property type="match status" value="1"/>
</dbReference>
<dbReference type="InterPro" id="IPR006638">
    <property type="entry name" value="Elp3/MiaA/NifB-like_rSAM"/>
</dbReference>
<dbReference type="PANTHER" id="PTHR43409:SF7">
    <property type="entry name" value="BLL1977 PROTEIN"/>
    <property type="match status" value="1"/>
</dbReference>
<evidence type="ECO:0000259" key="8">
    <source>
        <dbReference type="PROSITE" id="PS51332"/>
    </source>
</evidence>
<dbReference type="AlphaFoldDB" id="A0A811T6Y5"/>
<dbReference type="SUPFAM" id="SSF102114">
    <property type="entry name" value="Radical SAM enzymes"/>
    <property type="match status" value="1"/>
</dbReference>
<organism evidence="10 11">
    <name type="scientific">Candidatus Argoarchaeum ethanivorans</name>
    <dbReference type="NCBI Taxonomy" id="2608793"/>
    <lineage>
        <taxon>Archaea</taxon>
        <taxon>Methanobacteriati</taxon>
        <taxon>Methanobacteriota</taxon>
        <taxon>Stenosarchaea group</taxon>
        <taxon>Methanomicrobia</taxon>
        <taxon>Methanosarcinales</taxon>
        <taxon>Methanosarcinales incertae sedis</taxon>
        <taxon>GOM Arc I cluster</taxon>
        <taxon>Candidatus Argoarchaeum</taxon>
    </lineage>
</organism>
<dbReference type="GO" id="GO:0046872">
    <property type="term" value="F:metal ion binding"/>
    <property type="evidence" value="ECO:0007669"/>
    <property type="project" value="UniProtKB-KW"/>
</dbReference>
<dbReference type="Proteomes" id="UP000603056">
    <property type="component" value="Unassembled WGS sequence"/>
</dbReference>
<dbReference type="GO" id="GO:0051539">
    <property type="term" value="F:4 iron, 4 sulfur cluster binding"/>
    <property type="evidence" value="ECO:0007669"/>
    <property type="project" value="UniProtKB-KW"/>
</dbReference>
<protein>
    <submittedName>
        <fullName evidence="10">Radical SAM superfamily protein</fullName>
    </submittedName>
</protein>
<dbReference type="SFLD" id="SFLDG01082">
    <property type="entry name" value="B12-binding_domain_containing"/>
    <property type="match status" value="1"/>
</dbReference>
<dbReference type="PANTHER" id="PTHR43409">
    <property type="entry name" value="ANAEROBIC MAGNESIUM-PROTOPORPHYRIN IX MONOMETHYL ESTER CYCLASE-RELATED"/>
    <property type="match status" value="1"/>
</dbReference>
<dbReference type="InterPro" id="IPR058240">
    <property type="entry name" value="rSAM_sf"/>
</dbReference>
<gene>
    <name evidence="10" type="ORF">FFODKBPE_00174</name>
</gene>
<dbReference type="InterPro" id="IPR051198">
    <property type="entry name" value="BchE-like"/>
</dbReference>
<evidence type="ECO:0000256" key="1">
    <source>
        <dbReference type="ARBA" id="ARBA00001966"/>
    </source>
</evidence>
<keyword evidence="3" id="KW-0808">Transferase</keyword>
<reference evidence="10" key="1">
    <citation type="submission" date="2020-10" db="EMBL/GenBank/DDBJ databases">
        <authorList>
            <person name="Hahn C.J."/>
            <person name="Laso-Perez R."/>
            <person name="Vulcano F."/>
            <person name="Vaziourakis K.-M."/>
            <person name="Stokke R."/>
            <person name="Steen I.H."/>
            <person name="Teske A."/>
            <person name="Boetius A."/>
            <person name="Liebeke M."/>
            <person name="Amann R."/>
            <person name="Knittel K."/>
        </authorList>
    </citation>
    <scope>NUCLEOTIDE SEQUENCE</scope>
    <source>
        <strain evidence="10">Gfbio:e3339647-f889-4370-9287-4fb5cb688e4c:AG394J04_GoMArc1</strain>
    </source>
</reference>
<dbReference type="InterPro" id="IPR023404">
    <property type="entry name" value="rSAM_horseshoe"/>
</dbReference>
<sequence>MRTLLINPDSPMMRGIGGACAFPLGLGYVAAVLEEYHEVKVIDVGAEKLDDDSLSEKISKIDPEIVGITSDTLSFQRAIEIAQIVKQINKRIIVVIGGAHANALPTDPLKYDCFDISSHGEGERTAIELWDRIEKGGSYEDVKGIAFRKNNEIVINPRQELIENLDGLPFPARHLFPMDKYSGEFCLYVSPMYSVGTSRGCPFSCAFCSNNVIFGRKYRSRSPKNIVNEIELLINEYGAKGIYFREDIFTMNKKRVIEICNEIKERKLEFKWVCESRVNTINEEMLRSMKNAGCELIWFGVESGSQKILDRIHKQITITQSRDAFRLCKKIKLKAGASFLIGTPGEKIEDIYKTINFANELKPEFAWFNIFTGYPTSPLYEYVVKNRLYEKNIGHGILIIKTNEFNREKLEKIQRYADRKVNGNMKKLFKLFLSEIRQGNFTRERMVNGIKYIKHYYFDGK</sequence>
<dbReference type="SFLD" id="SFLDG01123">
    <property type="entry name" value="methyltransferase_(Class_B)"/>
    <property type="match status" value="1"/>
</dbReference>
<keyword evidence="5" id="KW-0479">Metal-binding</keyword>
<name>A0A811T6Y5_9EURY</name>
<evidence type="ECO:0000256" key="4">
    <source>
        <dbReference type="ARBA" id="ARBA00022691"/>
    </source>
</evidence>
<evidence type="ECO:0000256" key="2">
    <source>
        <dbReference type="ARBA" id="ARBA00022603"/>
    </source>
</evidence>
<dbReference type="Pfam" id="PF02310">
    <property type="entry name" value="B12-binding"/>
    <property type="match status" value="1"/>
</dbReference>
<evidence type="ECO:0000313" key="10">
    <source>
        <dbReference type="EMBL" id="CAD6491628.1"/>
    </source>
</evidence>
<proteinExistence type="predicted"/>
<dbReference type="InterPro" id="IPR007197">
    <property type="entry name" value="rSAM"/>
</dbReference>
<comment type="caution">
    <text evidence="10">The sequence shown here is derived from an EMBL/GenBank/DDBJ whole genome shotgun (WGS) entry which is preliminary data.</text>
</comment>
<evidence type="ECO:0000256" key="6">
    <source>
        <dbReference type="ARBA" id="ARBA00023004"/>
    </source>
</evidence>
<dbReference type="PROSITE" id="PS51918">
    <property type="entry name" value="RADICAL_SAM"/>
    <property type="match status" value="1"/>
</dbReference>
<feature type="domain" description="B12-binding" evidence="8">
    <location>
        <begin position="8"/>
        <end position="140"/>
    </location>
</feature>
<evidence type="ECO:0000256" key="7">
    <source>
        <dbReference type="ARBA" id="ARBA00023014"/>
    </source>
</evidence>
<keyword evidence="7" id="KW-0411">Iron-sulfur</keyword>
<keyword evidence="4" id="KW-0949">S-adenosyl-L-methionine</keyword>
<comment type="cofactor">
    <cofactor evidence="1">
        <name>[4Fe-4S] cluster</name>
        <dbReference type="ChEBI" id="CHEBI:49883"/>
    </cofactor>
</comment>
<dbReference type="GO" id="GO:0031419">
    <property type="term" value="F:cobalamin binding"/>
    <property type="evidence" value="ECO:0007669"/>
    <property type="project" value="InterPro"/>
</dbReference>
<evidence type="ECO:0000256" key="3">
    <source>
        <dbReference type="ARBA" id="ARBA00022679"/>
    </source>
</evidence>
<dbReference type="SMART" id="SM00729">
    <property type="entry name" value="Elp3"/>
    <property type="match status" value="1"/>
</dbReference>
<dbReference type="CDD" id="cd02068">
    <property type="entry name" value="radical_SAM_B12_BD"/>
    <property type="match status" value="1"/>
</dbReference>
<keyword evidence="2" id="KW-0489">Methyltransferase</keyword>
<dbReference type="Gene3D" id="3.80.30.20">
    <property type="entry name" value="tm_1862 like domain"/>
    <property type="match status" value="1"/>
</dbReference>
<dbReference type="Gene3D" id="3.40.50.280">
    <property type="entry name" value="Cobalamin-binding domain"/>
    <property type="match status" value="1"/>
</dbReference>
<evidence type="ECO:0000256" key="5">
    <source>
        <dbReference type="ARBA" id="ARBA00022723"/>
    </source>
</evidence>